<dbReference type="InterPro" id="IPR002629">
    <property type="entry name" value="Met_Synth_C/arc"/>
</dbReference>
<evidence type="ECO:0000256" key="3">
    <source>
        <dbReference type="ARBA" id="ARBA00004681"/>
    </source>
</evidence>
<keyword evidence="7" id="KW-0028">Amino-acid biosynthesis</keyword>
<evidence type="ECO:0000313" key="16">
    <source>
        <dbReference type="EMBL" id="MBB3050870.1"/>
    </source>
</evidence>
<dbReference type="GO" id="GO:0032259">
    <property type="term" value="P:methylation"/>
    <property type="evidence" value="ECO:0007669"/>
    <property type="project" value="UniProtKB-KW"/>
</dbReference>
<gene>
    <name evidence="16" type="ORF">FHS23_001893</name>
</gene>
<organism evidence="16 17">
    <name type="scientific">Prauserella isguenensis</name>
    <dbReference type="NCBI Taxonomy" id="1470180"/>
    <lineage>
        <taxon>Bacteria</taxon>
        <taxon>Bacillati</taxon>
        <taxon>Actinomycetota</taxon>
        <taxon>Actinomycetes</taxon>
        <taxon>Pseudonocardiales</taxon>
        <taxon>Pseudonocardiaceae</taxon>
        <taxon>Prauserella</taxon>
    </lineage>
</organism>
<dbReference type="InterPro" id="IPR013215">
    <property type="entry name" value="Cbl-indep_Met_Synth_N"/>
</dbReference>
<dbReference type="GO" id="GO:0008270">
    <property type="term" value="F:zinc ion binding"/>
    <property type="evidence" value="ECO:0007669"/>
    <property type="project" value="InterPro"/>
</dbReference>
<comment type="caution">
    <text evidence="16">The sequence shown here is derived from an EMBL/GenBank/DDBJ whole genome shotgun (WGS) entry which is preliminary data.</text>
</comment>
<dbReference type="NCBIfam" id="NF003556">
    <property type="entry name" value="PRK05222.1"/>
    <property type="match status" value="1"/>
</dbReference>
<evidence type="ECO:0000256" key="11">
    <source>
        <dbReference type="ARBA" id="ARBA00022833"/>
    </source>
</evidence>
<evidence type="ECO:0000256" key="6">
    <source>
        <dbReference type="ARBA" id="ARBA00022603"/>
    </source>
</evidence>
<dbReference type="GO" id="GO:0003871">
    <property type="term" value="F:5-methyltetrahydropteroyltriglutamate-homocysteine S-methyltransferase activity"/>
    <property type="evidence" value="ECO:0007669"/>
    <property type="project" value="UniProtKB-EC"/>
</dbReference>
<evidence type="ECO:0000256" key="7">
    <source>
        <dbReference type="ARBA" id="ARBA00022605"/>
    </source>
</evidence>
<dbReference type="UniPathway" id="UPA00051">
    <property type="reaction ID" value="UER00082"/>
</dbReference>
<dbReference type="EMBL" id="JACHWU010000002">
    <property type="protein sequence ID" value="MBB3050870.1"/>
    <property type="molecule type" value="Genomic_DNA"/>
</dbReference>
<protein>
    <recommendedName>
        <fullName evidence="5">5-methyltetrahydropteroyltriglutamate--homocysteine S-methyltransferase</fullName>
        <ecNumber evidence="5">2.1.1.14</ecNumber>
    </recommendedName>
</protein>
<evidence type="ECO:0000259" key="14">
    <source>
        <dbReference type="Pfam" id="PF01717"/>
    </source>
</evidence>
<dbReference type="Pfam" id="PF08267">
    <property type="entry name" value="Meth_synt_1"/>
    <property type="match status" value="1"/>
</dbReference>
<dbReference type="InterPro" id="IPR038071">
    <property type="entry name" value="UROD/MetE-like_sf"/>
</dbReference>
<comment type="function">
    <text evidence="2">Catalyzes the transfer of a methyl group from 5-methyltetrahydrofolate to homocysteine resulting in methionine formation.</text>
</comment>
<feature type="domain" description="Cobalamin-independent methionine synthase MetE C-terminal/archaeal" evidence="14">
    <location>
        <begin position="449"/>
        <end position="667"/>
    </location>
</feature>
<feature type="compositionally biased region" description="Basic and acidic residues" evidence="13">
    <location>
        <begin position="421"/>
        <end position="431"/>
    </location>
</feature>
<comment type="cofactor">
    <cofactor evidence="1">
        <name>Zn(2+)</name>
        <dbReference type="ChEBI" id="CHEBI:29105"/>
    </cofactor>
</comment>
<evidence type="ECO:0000256" key="12">
    <source>
        <dbReference type="ARBA" id="ARBA00023167"/>
    </source>
</evidence>
<keyword evidence="12" id="KW-0486">Methionine biosynthesis</keyword>
<dbReference type="CDD" id="cd03312">
    <property type="entry name" value="CIMS_N_terminal_like"/>
    <property type="match status" value="1"/>
</dbReference>
<evidence type="ECO:0000256" key="8">
    <source>
        <dbReference type="ARBA" id="ARBA00022679"/>
    </source>
</evidence>
<dbReference type="Gene3D" id="3.20.20.210">
    <property type="match status" value="2"/>
</dbReference>
<dbReference type="AlphaFoldDB" id="A0A839S1E7"/>
<evidence type="ECO:0000256" key="13">
    <source>
        <dbReference type="SAM" id="MobiDB-lite"/>
    </source>
</evidence>
<evidence type="ECO:0000313" key="17">
    <source>
        <dbReference type="Proteomes" id="UP000550714"/>
    </source>
</evidence>
<keyword evidence="9" id="KW-0479">Metal-binding</keyword>
<name>A0A839S1E7_9PSEU</name>
<accession>A0A839S1E7</accession>
<keyword evidence="17" id="KW-1185">Reference proteome</keyword>
<evidence type="ECO:0000256" key="2">
    <source>
        <dbReference type="ARBA" id="ARBA00002777"/>
    </source>
</evidence>
<dbReference type="Proteomes" id="UP000550714">
    <property type="component" value="Unassembled WGS sequence"/>
</dbReference>
<dbReference type="SUPFAM" id="SSF51726">
    <property type="entry name" value="UROD/MetE-like"/>
    <property type="match status" value="2"/>
</dbReference>
<evidence type="ECO:0000256" key="1">
    <source>
        <dbReference type="ARBA" id="ARBA00001947"/>
    </source>
</evidence>
<dbReference type="GO" id="GO:0009086">
    <property type="term" value="P:methionine biosynthetic process"/>
    <property type="evidence" value="ECO:0007669"/>
    <property type="project" value="UniProtKB-KW"/>
</dbReference>
<keyword evidence="11" id="KW-0862">Zinc</keyword>
<dbReference type="RefSeq" id="WP_183651752.1">
    <property type="nucleotide sequence ID" value="NZ_JACHWU010000002.1"/>
</dbReference>
<evidence type="ECO:0000256" key="4">
    <source>
        <dbReference type="ARBA" id="ARBA00009553"/>
    </source>
</evidence>
<keyword evidence="8 16" id="KW-0808">Transferase</keyword>
<dbReference type="EC" id="2.1.1.14" evidence="5"/>
<comment type="similarity">
    <text evidence="4">Belongs to the vitamin-B12 independent methionine synthase family.</text>
</comment>
<reference evidence="16 17" key="1">
    <citation type="submission" date="2020-08" db="EMBL/GenBank/DDBJ databases">
        <title>Genomic Encyclopedia of Type Strains, Phase III (KMG-III): the genomes of soil and plant-associated and newly described type strains.</title>
        <authorList>
            <person name="Whitman W."/>
        </authorList>
    </citation>
    <scope>NUCLEOTIDE SEQUENCE [LARGE SCALE GENOMIC DNA]</scope>
    <source>
        <strain evidence="16 17">CECT 8577</strain>
    </source>
</reference>
<proteinExistence type="inferred from homology"/>
<keyword evidence="10" id="KW-0677">Repeat</keyword>
<evidence type="ECO:0000256" key="10">
    <source>
        <dbReference type="ARBA" id="ARBA00022737"/>
    </source>
</evidence>
<evidence type="ECO:0000256" key="9">
    <source>
        <dbReference type="ARBA" id="ARBA00022723"/>
    </source>
</evidence>
<comment type="pathway">
    <text evidence="3">Amino-acid biosynthesis; L-methionine biosynthesis via de novo pathway; L-methionine from L-homocysteine (MetE route): step 1/1.</text>
</comment>
<keyword evidence="6 16" id="KW-0489">Methyltransferase</keyword>
<evidence type="ECO:0000259" key="15">
    <source>
        <dbReference type="Pfam" id="PF08267"/>
    </source>
</evidence>
<dbReference type="Pfam" id="PF01717">
    <property type="entry name" value="Meth_synt_2"/>
    <property type="match status" value="1"/>
</dbReference>
<dbReference type="PANTHER" id="PTHR30519">
    <property type="entry name" value="5-METHYLTETRAHYDROPTEROYLTRIGLUTAMATE--HOMOCYSTEINE METHYLTRANSFERASE"/>
    <property type="match status" value="1"/>
</dbReference>
<feature type="domain" description="Cobalamin-independent methionine synthase MetE N-terminal" evidence="15">
    <location>
        <begin position="7"/>
        <end position="315"/>
    </location>
</feature>
<evidence type="ECO:0000256" key="5">
    <source>
        <dbReference type="ARBA" id="ARBA00012034"/>
    </source>
</evidence>
<feature type="region of interest" description="Disordered" evidence="13">
    <location>
        <begin position="411"/>
        <end position="435"/>
    </location>
</feature>
<sequence length="700" mass="75113">MTGSIGSTVLGYPRIGPGRQLPRALERYWTHRTDESELRAVARELRARTWRELSAAGLDSVPGGTFSYYDHVLDTAVMAGAVPDRFRALGLGPLDTYFAMARGTDAAAPLGTAPWFGTQYHHVVPEIGPDTPLTVADLTPVRDFLEALRLGVTTRPVLLGPVTFLLSCVPAPGSPAGFRPLDRLGDLLGVYAVLLRDLDAAGAEWVQLDEPAFATDRTGAERDALRDAYDVLAARARRPALLAAVPYGDPREALGALAATPVEGIAVDLVSETSTANTVVGTPGLLDKTLVAGLVDGRNVWRTDLDTALVTAATLLGSAREVAVSTSCSLLHVPYDVDREPALDPQIVPSLAFARQKVREVVTLGAALRRGPDVVARELTRGREVLAARRASPPTDRGVRARLATLRPAHLRRPPYGTRRAAQDRTSRSPEEPIDPLLGAVDAWARTGMIGDDEHYRERMRAGVQDVVRLQEALGPQAAELAAPSVAERRHDGLVRFVAGLLEGMASTRHGWVQHSGAHCVRPPIVVGDVSRPAPMTVEWVTGAQRLTTAAVKAVLPGPAAMLACAFVRDDVSVVDTAAQLALALRDEVRDLEAAGIREIQVDERAWWRRQPLRERARRDHLAWAAEAFRVATSGVAVSTRIRTDLGDAGLDETLEATAALDPDVTTGAGRAGVTRAHADVLAMWRNAVSDPEAADRRSS</sequence>